<evidence type="ECO:0000256" key="1">
    <source>
        <dbReference type="SAM" id="Phobius"/>
    </source>
</evidence>
<reference evidence="4" key="1">
    <citation type="journal article" date="2021" name="PeerJ">
        <title>Extensive microbial diversity within the chicken gut microbiome revealed by metagenomics and culture.</title>
        <authorList>
            <person name="Gilroy R."/>
            <person name="Ravi A."/>
            <person name="Getino M."/>
            <person name="Pursley I."/>
            <person name="Horton D.L."/>
            <person name="Alikhan N.F."/>
            <person name="Baker D."/>
            <person name="Gharbi K."/>
            <person name="Hall N."/>
            <person name="Watson M."/>
            <person name="Adriaenssens E.M."/>
            <person name="Foster-Nyarko E."/>
            <person name="Jarju S."/>
            <person name="Secka A."/>
            <person name="Antonio M."/>
            <person name="Oren A."/>
            <person name="Chaudhuri R.R."/>
            <person name="La Ragione R."/>
            <person name="Hildebrand F."/>
            <person name="Pallen M.J."/>
        </authorList>
    </citation>
    <scope>NUCLEOTIDE SEQUENCE</scope>
    <source>
        <strain evidence="4">ChiHjej9B8-1298</strain>
    </source>
</reference>
<sequence>MIQTFVLTLILFLASVSVPVEASAQATPMPADSVRAVLAELDEAIARKHQFHAAKEFRIADLRRRLTLSRDTLEQHDLCEALFDEYLHYQADSAAHYLGRRLQLLPAHGQEDLKAHAYIDRAAVMGVTGMYAAAIEVLTAIPTDSLKPETRVEYYRACRSCYGWMADYSLAGHGRRRYVEQTDRYRDSILLADDPVTADITRAERAALRGRADQAVAILRRHLSGDAGDMQTLSYLNYTMYEAYAAKGDTVRQVYYLARTALWDLQRAVREYASLHKLARLLYEQGDLERAYTYLNCSMEDAVACHARLRSLEVTEIYPIIDRAYREQERHERAVVTGLLIGISLLALLLVGAVVYLYRWMKKLAAMRRDLYQANRRLHAANLSLEQTGRIKEVYIARYLDRCVTYLDKLEQYRRSLEKLAMASKTDALFHAIRSDQFLRDERKAFYRDFDKSFLELFPRFIDRFNNLLQEDGRITPKPGELLNTELRIFALIRLGVTDTNSIAHFLGYSLATVYNYRSKLRNKAVGDKDKFEQEVMGID</sequence>
<name>A0A9D2E7J3_9BACE</name>
<feature type="signal peptide" evidence="2">
    <location>
        <begin position="1"/>
        <end position="22"/>
    </location>
</feature>
<dbReference type="EMBL" id="DXBX01000013">
    <property type="protein sequence ID" value="HIZ32251.1"/>
    <property type="molecule type" value="Genomic_DNA"/>
</dbReference>
<keyword evidence="1" id="KW-1133">Transmembrane helix</keyword>
<comment type="caution">
    <text evidence="4">The sequence shown here is derived from an EMBL/GenBank/DDBJ whole genome shotgun (WGS) entry which is preliminary data.</text>
</comment>
<dbReference type="Pfam" id="PF19904">
    <property type="entry name" value="DUF6377"/>
    <property type="match status" value="1"/>
</dbReference>
<accession>A0A9D2E7J3</accession>
<organism evidence="4 5">
    <name type="scientific">Candidatus Bacteroides merdigallinarum</name>
    <dbReference type="NCBI Taxonomy" id="2838473"/>
    <lineage>
        <taxon>Bacteria</taxon>
        <taxon>Pseudomonadati</taxon>
        <taxon>Bacteroidota</taxon>
        <taxon>Bacteroidia</taxon>
        <taxon>Bacteroidales</taxon>
        <taxon>Bacteroidaceae</taxon>
        <taxon>Bacteroides</taxon>
    </lineage>
</organism>
<gene>
    <name evidence="4" type="ORF">H9814_01700</name>
</gene>
<dbReference type="AlphaFoldDB" id="A0A9D2E7J3"/>
<protein>
    <recommendedName>
        <fullName evidence="3">DUF6377 domain-containing protein</fullName>
    </recommendedName>
</protein>
<feature type="transmembrane region" description="Helical" evidence="1">
    <location>
        <begin position="334"/>
        <end position="358"/>
    </location>
</feature>
<feature type="domain" description="DUF6377" evidence="3">
    <location>
        <begin position="264"/>
        <end position="504"/>
    </location>
</feature>
<reference evidence="4" key="2">
    <citation type="submission" date="2021-04" db="EMBL/GenBank/DDBJ databases">
        <authorList>
            <person name="Gilroy R."/>
        </authorList>
    </citation>
    <scope>NUCLEOTIDE SEQUENCE</scope>
    <source>
        <strain evidence="4">ChiHjej9B8-1298</strain>
    </source>
</reference>
<keyword evidence="1" id="KW-0472">Membrane</keyword>
<proteinExistence type="predicted"/>
<evidence type="ECO:0000313" key="4">
    <source>
        <dbReference type="EMBL" id="HIZ32251.1"/>
    </source>
</evidence>
<dbReference type="Proteomes" id="UP000824028">
    <property type="component" value="Unassembled WGS sequence"/>
</dbReference>
<evidence type="ECO:0000259" key="3">
    <source>
        <dbReference type="Pfam" id="PF19904"/>
    </source>
</evidence>
<keyword evidence="1" id="KW-0812">Transmembrane</keyword>
<evidence type="ECO:0000256" key="2">
    <source>
        <dbReference type="SAM" id="SignalP"/>
    </source>
</evidence>
<dbReference type="InterPro" id="IPR045957">
    <property type="entry name" value="DUF6377"/>
</dbReference>
<keyword evidence="2" id="KW-0732">Signal</keyword>
<feature type="chain" id="PRO_5039731426" description="DUF6377 domain-containing protein" evidence="2">
    <location>
        <begin position="23"/>
        <end position="540"/>
    </location>
</feature>
<evidence type="ECO:0000313" key="5">
    <source>
        <dbReference type="Proteomes" id="UP000824028"/>
    </source>
</evidence>